<reference evidence="2 3" key="1">
    <citation type="submission" date="2019-10" db="EMBL/GenBank/DDBJ databases">
        <authorList>
            <person name="Palmer J.M."/>
        </authorList>
    </citation>
    <scope>NUCLEOTIDE SEQUENCE [LARGE SCALE GENOMIC DNA]</scope>
    <source>
        <strain evidence="2 3">TWF694</strain>
    </source>
</reference>
<feature type="transmembrane region" description="Helical" evidence="1">
    <location>
        <begin position="149"/>
        <end position="170"/>
    </location>
</feature>
<evidence type="ECO:0000313" key="2">
    <source>
        <dbReference type="EMBL" id="KAK6543462.1"/>
    </source>
</evidence>
<evidence type="ECO:0000313" key="3">
    <source>
        <dbReference type="Proteomes" id="UP001365542"/>
    </source>
</evidence>
<keyword evidence="1" id="KW-0812">Transmembrane</keyword>
<feature type="transmembrane region" description="Helical" evidence="1">
    <location>
        <begin position="33"/>
        <end position="50"/>
    </location>
</feature>
<comment type="caution">
    <text evidence="2">The sequence shown here is derived from an EMBL/GenBank/DDBJ whole genome shotgun (WGS) entry which is preliminary data.</text>
</comment>
<protein>
    <submittedName>
        <fullName evidence="2">Uncharacterized protein</fullName>
    </submittedName>
</protein>
<keyword evidence="1" id="KW-1133">Transmembrane helix</keyword>
<dbReference type="Proteomes" id="UP001365542">
    <property type="component" value="Unassembled WGS sequence"/>
</dbReference>
<feature type="transmembrane region" description="Helical" evidence="1">
    <location>
        <begin position="125"/>
        <end position="143"/>
    </location>
</feature>
<organism evidence="2 3">
    <name type="scientific">Orbilia ellipsospora</name>
    <dbReference type="NCBI Taxonomy" id="2528407"/>
    <lineage>
        <taxon>Eukaryota</taxon>
        <taxon>Fungi</taxon>
        <taxon>Dikarya</taxon>
        <taxon>Ascomycota</taxon>
        <taxon>Pezizomycotina</taxon>
        <taxon>Orbiliomycetes</taxon>
        <taxon>Orbiliales</taxon>
        <taxon>Orbiliaceae</taxon>
        <taxon>Orbilia</taxon>
    </lineage>
</organism>
<keyword evidence="3" id="KW-1185">Reference proteome</keyword>
<dbReference type="EMBL" id="JAVHJO010000001">
    <property type="protein sequence ID" value="KAK6543462.1"/>
    <property type="molecule type" value="Genomic_DNA"/>
</dbReference>
<gene>
    <name evidence="2" type="ORF">TWF694_000208</name>
</gene>
<proteinExistence type="predicted"/>
<name>A0AAV9XPI1_9PEZI</name>
<dbReference type="AlphaFoldDB" id="A0AAV9XPI1"/>
<keyword evidence="1" id="KW-0472">Membrane</keyword>
<accession>A0AAV9XPI1</accession>
<sequence>MEASAYIPNFPSNITTAGPDITESTTYTKTYEPIVSIILLYGAILLSYASKNFNSFRQNHSLLVATHTISNLVELAQYYTIPWRYSGASSLPVPLASLLLCLLQVQTNFALVRKLKRGNPALVRTTYQGAGILRAVIMIPAFFLQSRTLYHDSIVIVHAFVYARFIIWLFTIRQSFPDAELSELDHLNTDNDKALLKQLHEISGANKSLMTTAQAYTAGVYGSALIVVGHQEDEFMRKTGIATFLIIMAMLMRLEQWVGDIVVEYLKGKDMVTLEQKLAWKLYQIGICRIQVLSHVDKAVSPKVTKKEM</sequence>
<evidence type="ECO:0000256" key="1">
    <source>
        <dbReference type="SAM" id="Phobius"/>
    </source>
</evidence>